<dbReference type="Gene3D" id="3.10.180.10">
    <property type="entry name" value="2,3-Dihydroxybiphenyl 1,2-Dioxygenase, domain 1"/>
    <property type="match status" value="1"/>
</dbReference>
<dbReference type="InterPro" id="IPR004360">
    <property type="entry name" value="Glyas_Fos-R_dOase_dom"/>
</dbReference>
<organism evidence="2 3">
    <name type="scientific">Paludibaculum fermentans</name>
    <dbReference type="NCBI Taxonomy" id="1473598"/>
    <lineage>
        <taxon>Bacteria</taxon>
        <taxon>Pseudomonadati</taxon>
        <taxon>Acidobacteriota</taxon>
        <taxon>Terriglobia</taxon>
        <taxon>Bryobacterales</taxon>
        <taxon>Bryobacteraceae</taxon>
        <taxon>Paludibaculum</taxon>
    </lineage>
</organism>
<accession>A0A7S7NW36</accession>
<sequence>MIRQIAPLFFTLDIPATLAYYSEKLGFECLGTWQDPPVYAIVARDGHAIHFRCAEPPTANPGKYEDELLDAYLFIQDADALYAEYAAKGVEFARGVEDMPWLAREFVVKDCDGRLLAFGANL</sequence>
<dbReference type="KEGG" id="pfer:IRI77_13360"/>
<dbReference type="InterPro" id="IPR037523">
    <property type="entry name" value="VOC_core"/>
</dbReference>
<dbReference type="EMBL" id="CP063849">
    <property type="protein sequence ID" value="QOY90888.1"/>
    <property type="molecule type" value="Genomic_DNA"/>
</dbReference>
<protein>
    <submittedName>
        <fullName evidence="2">VOC family protein</fullName>
    </submittedName>
</protein>
<feature type="domain" description="VOC" evidence="1">
    <location>
        <begin position="1"/>
        <end position="121"/>
    </location>
</feature>
<dbReference type="SUPFAM" id="SSF54593">
    <property type="entry name" value="Glyoxalase/Bleomycin resistance protein/Dihydroxybiphenyl dioxygenase"/>
    <property type="match status" value="1"/>
</dbReference>
<dbReference type="Proteomes" id="UP000593892">
    <property type="component" value="Chromosome"/>
</dbReference>
<dbReference type="RefSeq" id="WP_194452545.1">
    <property type="nucleotide sequence ID" value="NZ_CP063849.1"/>
</dbReference>
<dbReference type="AlphaFoldDB" id="A0A7S7NW36"/>
<evidence type="ECO:0000259" key="1">
    <source>
        <dbReference type="PROSITE" id="PS51819"/>
    </source>
</evidence>
<proteinExistence type="predicted"/>
<reference evidence="2 3" key="1">
    <citation type="submission" date="2020-10" db="EMBL/GenBank/DDBJ databases">
        <title>Complete genome sequence of Paludibaculum fermentans P105T, a facultatively anaerobic acidobacterium capable of dissimilatory Fe(III) reduction.</title>
        <authorList>
            <person name="Dedysh S.N."/>
            <person name="Beletsky A.V."/>
            <person name="Kulichevskaya I.S."/>
            <person name="Mardanov A.V."/>
            <person name="Ravin N.V."/>
        </authorList>
    </citation>
    <scope>NUCLEOTIDE SEQUENCE [LARGE SCALE GENOMIC DNA]</scope>
    <source>
        <strain evidence="2 3">P105</strain>
    </source>
</reference>
<dbReference type="PROSITE" id="PS51819">
    <property type="entry name" value="VOC"/>
    <property type="match status" value="1"/>
</dbReference>
<keyword evidence="3" id="KW-1185">Reference proteome</keyword>
<dbReference type="InterPro" id="IPR029068">
    <property type="entry name" value="Glyas_Bleomycin-R_OHBP_Dase"/>
</dbReference>
<gene>
    <name evidence="2" type="ORF">IRI77_13360</name>
</gene>
<evidence type="ECO:0000313" key="2">
    <source>
        <dbReference type="EMBL" id="QOY90888.1"/>
    </source>
</evidence>
<dbReference type="Pfam" id="PF00903">
    <property type="entry name" value="Glyoxalase"/>
    <property type="match status" value="1"/>
</dbReference>
<evidence type="ECO:0000313" key="3">
    <source>
        <dbReference type="Proteomes" id="UP000593892"/>
    </source>
</evidence>
<name>A0A7S7NW36_PALFE</name>